<dbReference type="OrthoDB" id="10267935at2759"/>
<dbReference type="Pfam" id="PF00905">
    <property type="entry name" value="Transpeptidase"/>
    <property type="match status" value="1"/>
</dbReference>
<evidence type="ECO:0000259" key="3">
    <source>
        <dbReference type="Pfam" id="PF00905"/>
    </source>
</evidence>
<comment type="subcellular location">
    <subcellularLocation>
        <location evidence="1">Membrane</location>
    </subcellularLocation>
</comment>
<keyword evidence="5" id="KW-1185">Reference proteome</keyword>
<organism evidence="4 5">
    <name type="scientific">Cinara cedri</name>
    <dbReference type="NCBI Taxonomy" id="506608"/>
    <lineage>
        <taxon>Eukaryota</taxon>
        <taxon>Metazoa</taxon>
        <taxon>Ecdysozoa</taxon>
        <taxon>Arthropoda</taxon>
        <taxon>Hexapoda</taxon>
        <taxon>Insecta</taxon>
        <taxon>Pterygota</taxon>
        <taxon>Neoptera</taxon>
        <taxon>Paraneoptera</taxon>
        <taxon>Hemiptera</taxon>
        <taxon>Sternorrhyncha</taxon>
        <taxon>Aphidomorpha</taxon>
        <taxon>Aphidoidea</taxon>
        <taxon>Aphididae</taxon>
        <taxon>Lachninae</taxon>
        <taxon>Cinara</taxon>
    </lineage>
</organism>
<name>A0A5E4MF86_9HEMI</name>
<dbReference type="GO" id="GO:0005886">
    <property type="term" value="C:plasma membrane"/>
    <property type="evidence" value="ECO:0007669"/>
    <property type="project" value="TreeGrafter"/>
</dbReference>
<dbReference type="GO" id="GO:0008658">
    <property type="term" value="F:penicillin binding"/>
    <property type="evidence" value="ECO:0007669"/>
    <property type="project" value="InterPro"/>
</dbReference>
<dbReference type="PANTHER" id="PTHR30627:SF1">
    <property type="entry name" value="PEPTIDOGLYCAN D,D-TRANSPEPTIDASE FTSI"/>
    <property type="match status" value="1"/>
</dbReference>
<keyword evidence="2" id="KW-0472">Membrane</keyword>
<dbReference type="PANTHER" id="PTHR30627">
    <property type="entry name" value="PEPTIDOGLYCAN D,D-TRANSPEPTIDASE"/>
    <property type="match status" value="1"/>
</dbReference>
<dbReference type="SUPFAM" id="SSF56601">
    <property type="entry name" value="beta-lactamase/transpeptidase-like"/>
    <property type="match status" value="1"/>
</dbReference>
<sequence length="307" mass="33379">MGIFLNVKNSEVISMVSLPDFNPNVVNQATDVQKFNRATLGVYEMGSILKFFTIAAALDANVIAVNDIYNVSKPITIGKYKIYDFHKSKIANITVQDIFVKSSNIGAAKIALKLGIEQQVEYFKAMKFFSPLKIEIPEKSMPIIPNKWSESTLITASYGYGIATTPMHIVQTAAALVNDGIFHHATLILDKKSIGEQIVTRKTSSKIIKLLRMAVTNGTGKRANIKAYAIGGKTGSAEKVVNGQYNKNANIVSFIGVLTTLDPRYVILIAIDEPQGLPSHTGGVIAAPVVKNIINRVASILNIVPEM</sequence>
<reference evidence="4 5" key="1">
    <citation type="submission" date="2019-08" db="EMBL/GenBank/DDBJ databases">
        <authorList>
            <person name="Alioto T."/>
            <person name="Alioto T."/>
            <person name="Gomez Garrido J."/>
        </authorList>
    </citation>
    <scope>NUCLEOTIDE SEQUENCE [LARGE SCALE GENOMIC DNA]</scope>
</reference>
<dbReference type="Proteomes" id="UP000325440">
    <property type="component" value="Unassembled WGS sequence"/>
</dbReference>
<protein>
    <submittedName>
        <fullName evidence="4">Penicillin-binding protein, transpeptidase,Beta-lactamase/transpeptidase-like</fullName>
    </submittedName>
</protein>
<dbReference type="GO" id="GO:0071555">
    <property type="term" value="P:cell wall organization"/>
    <property type="evidence" value="ECO:0007669"/>
    <property type="project" value="TreeGrafter"/>
</dbReference>
<dbReference type="InterPro" id="IPR001460">
    <property type="entry name" value="PCN-bd_Tpept"/>
</dbReference>
<proteinExistence type="predicted"/>
<dbReference type="Gene3D" id="3.30.450.330">
    <property type="match status" value="1"/>
</dbReference>
<evidence type="ECO:0000256" key="1">
    <source>
        <dbReference type="ARBA" id="ARBA00004370"/>
    </source>
</evidence>
<evidence type="ECO:0000313" key="5">
    <source>
        <dbReference type="Proteomes" id="UP000325440"/>
    </source>
</evidence>
<dbReference type="AlphaFoldDB" id="A0A5E4MF86"/>
<dbReference type="InterPro" id="IPR012338">
    <property type="entry name" value="Beta-lactam/transpept-like"/>
</dbReference>
<evidence type="ECO:0000313" key="4">
    <source>
        <dbReference type="EMBL" id="VVC30950.1"/>
    </source>
</evidence>
<evidence type="ECO:0000256" key="2">
    <source>
        <dbReference type="ARBA" id="ARBA00023136"/>
    </source>
</evidence>
<dbReference type="Gene3D" id="3.40.710.10">
    <property type="entry name" value="DD-peptidase/beta-lactamase superfamily"/>
    <property type="match status" value="1"/>
</dbReference>
<dbReference type="EMBL" id="CABPRJ010000553">
    <property type="protein sequence ID" value="VVC30950.1"/>
    <property type="molecule type" value="Genomic_DNA"/>
</dbReference>
<accession>A0A5E4MF86</accession>
<gene>
    <name evidence="4" type="ORF">CINCED_3A015489</name>
</gene>
<dbReference type="InterPro" id="IPR050515">
    <property type="entry name" value="Beta-lactam/transpept"/>
</dbReference>
<feature type="domain" description="Penicillin-binding protein transpeptidase" evidence="3">
    <location>
        <begin position="4"/>
        <end position="294"/>
    </location>
</feature>